<sequence length="64" mass="6963">LETQAGELKIKPDQLAQKNKRKVSLSEWAMYILLGLLGLNEAIQALTNEGRADDASQLQGLLGV</sequence>
<accession>X0U281</accession>
<proteinExistence type="predicted"/>
<name>X0U281_9ZZZZ</name>
<dbReference type="AlphaFoldDB" id="X0U281"/>
<comment type="caution">
    <text evidence="1">The sequence shown here is derived from an EMBL/GenBank/DDBJ whole genome shotgun (WGS) entry which is preliminary data.</text>
</comment>
<reference evidence="1" key="1">
    <citation type="journal article" date="2014" name="Front. Microbiol.">
        <title>High frequency of phylogenetically diverse reductive dehalogenase-homologous genes in deep subseafloor sedimentary metagenomes.</title>
        <authorList>
            <person name="Kawai M."/>
            <person name="Futagami T."/>
            <person name="Toyoda A."/>
            <person name="Takaki Y."/>
            <person name="Nishi S."/>
            <person name="Hori S."/>
            <person name="Arai W."/>
            <person name="Tsubouchi T."/>
            <person name="Morono Y."/>
            <person name="Uchiyama I."/>
            <person name="Ito T."/>
            <person name="Fujiyama A."/>
            <person name="Inagaki F."/>
            <person name="Takami H."/>
        </authorList>
    </citation>
    <scope>NUCLEOTIDE SEQUENCE</scope>
    <source>
        <strain evidence="1">Expedition CK06-06</strain>
    </source>
</reference>
<protein>
    <submittedName>
        <fullName evidence="1">Uncharacterized protein</fullName>
    </submittedName>
</protein>
<evidence type="ECO:0000313" key="1">
    <source>
        <dbReference type="EMBL" id="GAF99903.1"/>
    </source>
</evidence>
<feature type="non-terminal residue" evidence="1">
    <location>
        <position position="1"/>
    </location>
</feature>
<gene>
    <name evidence="1" type="ORF">S01H1_45278</name>
</gene>
<dbReference type="EMBL" id="BARS01028919">
    <property type="protein sequence ID" value="GAF99903.1"/>
    <property type="molecule type" value="Genomic_DNA"/>
</dbReference>
<organism evidence="1">
    <name type="scientific">marine sediment metagenome</name>
    <dbReference type="NCBI Taxonomy" id="412755"/>
    <lineage>
        <taxon>unclassified sequences</taxon>
        <taxon>metagenomes</taxon>
        <taxon>ecological metagenomes</taxon>
    </lineage>
</organism>